<feature type="compositionally biased region" description="Basic and acidic residues" evidence="5">
    <location>
        <begin position="117"/>
        <end position="130"/>
    </location>
</feature>
<feature type="region of interest" description="Disordered" evidence="5">
    <location>
        <begin position="259"/>
        <end position="279"/>
    </location>
</feature>
<dbReference type="Pfam" id="PF08265">
    <property type="entry name" value="YL1_C"/>
    <property type="match status" value="1"/>
</dbReference>
<dbReference type="Proteomes" id="UP000007635">
    <property type="component" value="Chromosome X"/>
</dbReference>
<sequence>MINALNREHCLQMSAITLAGDRQPRKTAGNRMSKLLDAEEEDDFYKTTYGGFNDESGDDEYHGEHSDTEDEVDSDFDIDEGDEPDSDQEDDAPRRKSRVVTKAYKEPIKVAKPKPKRPSEEQKKTEKVKVELKRRIPQEFQDFGESKIARKSVRQSTSEHTRKTNLRLQERQEAPRRRRGAHRDRPLTQDELLAEAKLTAEINIRSLENYERLEADKKKQVHKKRRFEGPTIRYHSVLMPLVSHSVLKEENVDVEGLDQDVPQTAPQNPATPSQQPAGGLCSRTYITFSDDEAFEASFPHSGQSSPQLPVQEVCPVTHKAALYRDPVTDIPYANTRAFRIIREAYRKYVAAHGFPNTSGAAAGLDSSATKASRQKMVVKQSAMAT</sequence>
<dbReference type="PANTHER" id="PTHR13275:SF4">
    <property type="entry name" value="VACUOLAR PROTEIN SORTING-ASSOCIATED PROTEIN 72 HOMOLOG"/>
    <property type="match status" value="1"/>
</dbReference>
<reference evidence="7 8" key="1">
    <citation type="journal article" date="2021" name="G3 (Bethesda)">
        <title>Improved contiguity of the threespine stickleback genome using long-read sequencing.</title>
        <authorList>
            <person name="Nath S."/>
            <person name="Shaw D.E."/>
            <person name="White M.A."/>
        </authorList>
    </citation>
    <scope>NUCLEOTIDE SEQUENCE [LARGE SCALE GENOMIC DNA]</scope>
    <source>
        <strain evidence="7 8">Lake Benthic</strain>
    </source>
</reference>
<name>A0AAQ4R2S8_GASAC</name>
<dbReference type="GO" id="GO:0005634">
    <property type="term" value="C:nucleus"/>
    <property type="evidence" value="ECO:0007669"/>
    <property type="project" value="TreeGrafter"/>
</dbReference>
<feature type="compositionally biased region" description="Acidic residues" evidence="5">
    <location>
        <begin position="67"/>
        <end position="90"/>
    </location>
</feature>
<feature type="region of interest" description="Disordered" evidence="5">
    <location>
        <begin position="21"/>
        <end position="130"/>
    </location>
</feature>
<dbReference type="InterPro" id="IPR013272">
    <property type="entry name" value="Vps72/YL1_C"/>
</dbReference>
<protein>
    <recommendedName>
        <fullName evidence="3">Vacuolar protein sorting-associated protein 72 homolog</fullName>
    </recommendedName>
    <alternativeName>
        <fullName evidence="4">Transcription factor-like 1</fullName>
    </alternativeName>
</protein>
<reference evidence="7" key="3">
    <citation type="submission" date="2025-09" db="UniProtKB">
        <authorList>
            <consortium name="Ensembl"/>
        </authorList>
    </citation>
    <scope>IDENTIFICATION</scope>
</reference>
<dbReference type="PANTHER" id="PTHR13275">
    <property type="entry name" value="YL-1 PROTEIN TRANSCRIPTION FACTOR-LIKE 1"/>
    <property type="match status" value="1"/>
</dbReference>
<evidence type="ECO:0000313" key="8">
    <source>
        <dbReference type="Proteomes" id="UP000007635"/>
    </source>
</evidence>
<dbReference type="SMART" id="SM00993">
    <property type="entry name" value="YL1_C"/>
    <property type="match status" value="1"/>
</dbReference>
<evidence type="ECO:0000256" key="3">
    <source>
        <dbReference type="ARBA" id="ARBA00020000"/>
    </source>
</evidence>
<evidence type="ECO:0000256" key="2">
    <source>
        <dbReference type="ARBA" id="ARBA00006832"/>
    </source>
</evidence>
<feature type="domain" description="Vps72/YL1 C-terminal" evidence="6">
    <location>
        <begin position="312"/>
        <end position="341"/>
    </location>
</feature>
<feature type="region of interest" description="Disordered" evidence="5">
    <location>
        <begin position="142"/>
        <end position="164"/>
    </location>
</feature>
<evidence type="ECO:0000256" key="5">
    <source>
        <dbReference type="SAM" id="MobiDB-lite"/>
    </source>
</evidence>
<comment type="function">
    <text evidence="1">Deposition-and-exchange histone chaperone specific for H2AZ1, specifically chaperones H2AZ1 and deposits it into nucleosomes. As component of the SRCAP complex, mediates the ATP-dependent exchange of histone H2AZ1/H2B dimers for nucleosomal H2A/H2B, leading to transcriptional regulation of selected genes by chromatin remodeling.</text>
</comment>
<evidence type="ECO:0000313" key="7">
    <source>
        <dbReference type="Ensembl" id="ENSGACP00000057899.1"/>
    </source>
</evidence>
<organism evidence="7 8">
    <name type="scientific">Gasterosteus aculeatus aculeatus</name>
    <name type="common">three-spined stickleback</name>
    <dbReference type="NCBI Taxonomy" id="481459"/>
    <lineage>
        <taxon>Eukaryota</taxon>
        <taxon>Metazoa</taxon>
        <taxon>Chordata</taxon>
        <taxon>Craniata</taxon>
        <taxon>Vertebrata</taxon>
        <taxon>Euteleostomi</taxon>
        <taxon>Actinopterygii</taxon>
        <taxon>Neopterygii</taxon>
        <taxon>Teleostei</taxon>
        <taxon>Neoteleostei</taxon>
        <taxon>Acanthomorphata</taxon>
        <taxon>Eupercaria</taxon>
        <taxon>Perciformes</taxon>
        <taxon>Cottioidei</taxon>
        <taxon>Gasterosteales</taxon>
        <taxon>Gasterosteidae</taxon>
        <taxon>Gasterosteus</taxon>
    </lineage>
</organism>
<dbReference type="InterPro" id="IPR046757">
    <property type="entry name" value="YL1_N"/>
</dbReference>
<dbReference type="Ensembl" id="ENSGACT00000064032.1">
    <property type="protein sequence ID" value="ENSGACP00000057899.1"/>
    <property type="gene ID" value="ENSGACG00000028786.1"/>
</dbReference>
<evidence type="ECO:0000256" key="1">
    <source>
        <dbReference type="ARBA" id="ARBA00002050"/>
    </source>
</evidence>
<feature type="compositionally biased region" description="Polar residues" evidence="5">
    <location>
        <begin position="261"/>
        <end position="276"/>
    </location>
</feature>
<accession>A0AAQ4R2S8</accession>
<proteinExistence type="inferred from homology"/>
<evidence type="ECO:0000256" key="4">
    <source>
        <dbReference type="ARBA" id="ARBA00032814"/>
    </source>
</evidence>
<dbReference type="Pfam" id="PF05764">
    <property type="entry name" value="YL1"/>
    <property type="match status" value="1"/>
</dbReference>
<comment type="similarity">
    <text evidence="2">Belongs to the VPS72/YL1 family.</text>
</comment>
<dbReference type="GeneTree" id="ENSGT00390000017503"/>
<evidence type="ECO:0000259" key="6">
    <source>
        <dbReference type="SMART" id="SM00993"/>
    </source>
</evidence>
<reference evidence="7" key="2">
    <citation type="submission" date="2025-08" db="UniProtKB">
        <authorList>
            <consortium name="Ensembl"/>
        </authorList>
    </citation>
    <scope>IDENTIFICATION</scope>
</reference>
<dbReference type="AlphaFoldDB" id="A0AAQ4R2S8"/>
<keyword evidence="8" id="KW-1185">Reference proteome</keyword>